<dbReference type="InterPro" id="IPR053146">
    <property type="entry name" value="QDO-like"/>
</dbReference>
<dbReference type="Pfam" id="PF07883">
    <property type="entry name" value="Cupin_2"/>
    <property type="match status" value="1"/>
</dbReference>
<dbReference type="AlphaFoldDB" id="A0A927B439"/>
<comment type="caution">
    <text evidence="2">The sequence shown here is derived from an EMBL/GenBank/DDBJ whole genome shotgun (WGS) entry which is preliminary data.</text>
</comment>
<feature type="domain" description="Cupin type-2" evidence="1">
    <location>
        <begin position="84"/>
        <end position="144"/>
    </location>
</feature>
<dbReference type="PANTHER" id="PTHR36440">
    <property type="entry name" value="PUTATIVE (AFU_ORTHOLOGUE AFUA_8G07350)-RELATED"/>
    <property type="match status" value="1"/>
</dbReference>
<dbReference type="Gene3D" id="2.60.120.10">
    <property type="entry name" value="Jelly Rolls"/>
    <property type="match status" value="1"/>
</dbReference>
<protein>
    <submittedName>
        <fullName evidence="2">Cupin domain-containing protein</fullName>
    </submittedName>
</protein>
<sequence length="207" mass="23276">MERRHFLATGLLAGLGTPSSSLIHSLLPVLTPPDRGPLKPFYTPPVPIQVGPNGLGFRIPVRSSQTNIQFSCMEGIMGPKLMGPAPHVHKDLDELMFVQEGTVSILVGDQVYEVEAGGWHLRPHGLVHTFWNATDKPVRYIDMFFNQDFENFLEEMFARLIPDLMKRGVSLTSKEATSQMNTLYTRYGITMFEEQRQPIMAKYGLKG</sequence>
<dbReference type="RefSeq" id="WP_191040899.1">
    <property type="nucleotide sequence ID" value="NZ_JACXAA010000008.1"/>
</dbReference>
<dbReference type="PANTHER" id="PTHR36440:SF1">
    <property type="entry name" value="PUTATIVE (AFU_ORTHOLOGUE AFUA_8G07350)-RELATED"/>
    <property type="match status" value="1"/>
</dbReference>
<reference evidence="2" key="1">
    <citation type="submission" date="2020-09" db="EMBL/GenBank/DDBJ databases">
        <authorList>
            <person name="Kim M.K."/>
        </authorList>
    </citation>
    <scope>NUCLEOTIDE SEQUENCE</scope>
    <source>
        <strain evidence="2">BT704</strain>
    </source>
</reference>
<dbReference type="InterPro" id="IPR013096">
    <property type="entry name" value="Cupin_2"/>
</dbReference>
<dbReference type="SUPFAM" id="SSF51182">
    <property type="entry name" value="RmlC-like cupins"/>
    <property type="match status" value="1"/>
</dbReference>
<keyword evidence="3" id="KW-1185">Reference proteome</keyword>
<accession>A0A927B439</accession>
<organism evidence="2 3">
    <name type="scientific">Spirosoma validum</name>
    <dbReference type="NCBI Taxonomy" id="2771355"/>
    <lineage>
        <taxon>Bacteria</taxon>
        <taxon>Pseudomonadati</taxon>
        <taxon>Bacteroidota</taxon>
        <taxon>Cytophagia</taxon>
        <taxon>Cytophagales</taxon>
        <taxon>Cytophagaceae</taxon>
        <taxon>Spirosoma</taxon>
    </lineage>
</organism>
<name>A0A927B439_9BACT</name>
<dbReference type="Proteomes" id="UP000653797">
    <property type="component" value="Unassembled WGS sequence"/>
</dbReference>
<dbReference type="InterPro" id="IPR014710">
    <property type="entry name" value="RmlC-like_jellyroll"/>
</dbReference>
<gene>
    <name evidence="2" type="ORF">IC230_20375</name>
</gene>
<proteinExistence type="predicted"/>
<dbReference type="InterPro" id="IPR011051">
    <property type="entry name" value="RmlC_Cupin_sf"/>
</dbReference>
<evidence type="ECO:0000313" key="3">
    <source>
        <dbReference type="Proteomes" id="UP000653797"/>
    </source>
</evidence>
<evidence type="ECO:0000313" key="2">
    <source>
        <dbReference type="EMBL" id="MBD2755269.1"/>
    </source>
</evidence>
<dbReference type="EMBL" id="JACXAA010000008">
    <property type="protein sequence ID" value="MBD2755269.1"/>
    <property type="molecule type" value="Genomic_DNA"/>
</dbReference>
<evidence type="ECO:0000259" key="1">
    <source>
        <dbReference type="Pfam" id="PF07883"/>
    </source>
</evidence>